<dbReference type="AlphaFoldDB" id="A0A224YHG2"/>
<evidence type="ECO:0000313" key="1">
    <source>
        <dbReference type="EMBL" id="MAA13220.1"/>
    </source>
</evidence>
<protein>
    <submittedName>
        <fullName evidence="1">Uncharacterized protein</fullName>
    </submittedName>
</protein>
<accession>A0A224YHG2</accession>
<sequence length="98" mass="11120">MSKYRLLSLLASTGDGGKPRVINSRVWSRASRSCLAVMIGNTFIHNRRSHNEKIMPFGGCLSKHRRERKNKYTPHIYNECSRGNTILQANSTVAQCLK</sequence>
<organism evidence="1">
    <name type="scientific">Rhipicephalus zambeziensis</name>
    <dbReference type="NCBI Taxonomy" id="60191"/>
    <lineage>
        <taxon>Eukaryota</taxon>
        <taxon>Metazoa</taxon>
        <taxon>Ecdysozoa</taxon>
        <taxon>Arthropoda</taxon>
        <taxon>Chelicerata</taxon>
        <taxon>Arachnida</taxon>
        <taxon>Acari</taxon>
        <taxon>Parasitiformes</taxon>
        <taxon>Ixodida</taxon>
        <taxon>Ixodoidea</taxon>
        <taxon>Ixodidae</taxon>
        <taxon>Rhipicephalinae</taxon>
        <taxon>Rhipicephalus</taxon>
        <taxon>Rhipicephalus</taxon>
    </lineage>
</organism>
<reference evidence="1" key="1">
    <citation type="journal article" date="2017" name="Parasit. Vectors">
        <title>Sialotranscriptomics of Rhipicephalus zambeziensis reveals intricate expression profiles of secretory proteins and suggests tight temporal transcriptional regulation during blood-feeding.</title>
        <authorList>
            <person name="de Castro M.H."/>
            <person name="de Klerk D."/>
            <person name="Pienaar R."/>
            <person name="Rees D.J.G."/>
            <person name="Mans B.J."/>
        </authorList>
    </citation>
    <scope>NUCLEOTIDE SEQUENCE</scope>
    <source>
        <tissue evidence="1">Salivary glands</tissue>
    </source>
</reference>
<name>A0A224YHG2_9ACAR</name>
<proteinExistence type="predicted"/>
<dbReference type="EMBL" id="GFPF01002074">
    <property type="protein sequence ID" value="MAA13220.1"/>
    <property type="molecule type" value="Transcribed_RNA"/>
</dbReference>